<dbReference type="InterPro" id="IPR036465">
    <property type="entry name" value="vWFA_dom_sf"/>
</dbReference>
<dbReference type="PROSITE" id="PS50234">
    <property type="entry name" value="VWFA"/>
    <property type="match status" value="1"/>
</dbReference>
<dbReference type="SMART" id="SM00327">
    <property type="entry name" value="VWA"/>
    <property type="match status" value="1"/>
</dbReference>
<evidence type="ECO:0000259" key="6">
    <source>
        <dbReference type="PROSITE" id="PS50234"/>
    </source>
</evidence>
<feature type="domain" description="VWFA" evidence="6">
    <location>
        <begin position="86"/>
        <end position="286"/>
    </location>
</feature>
<keyword evidence="1" id="KW-1003">Cell membrane</keyword>
<keyword evidence="2 5" id="KW-0812">Transmembrane</keyword>
<accession>A0A7R6PLH1</accession>
<dbReference type="InterPro" id="IPR050768">
    <property type="entry name" value="UPF0353/GerABKA_families"/>
</dbReference>
<dbReference type="PANTHER" id="PTHR22550:SF5">
    <property type="entry name" value="LEUCINE ZIPPER PROTEIN 4"/>
    <property type="match status" value="1"/>
</dbReference>
<dbReference type="Gene3D" id="3.40.50.410">
    <property type="entry name" value="von Willebrand factor, type A domain"/>
    <property type="match status" value="1"/>
</dbReference>
<reference evidence="7 8" key="1">
    <citation type="journal article" date="2012" name="Extremophiles">
        <title>Thermotomaculum hydrothermale gen. nov., sp. nov., a novel heterotrophic thermophile within the phylum Acidobacteria from a deep-sea hydrothermal vent chimney in the Southern Okinawa Trough.</title>
        <authorList>
            <person name="Izumi H."/>
            <person name="Nunoura T."/>
            <person name="Miyazaki M."/>
            <person name="Mino S."/>
            <person name="Toki T."/>
            <person name="Takai K."/>
            <person name="Sako Y."/>
            <person name="Sawabe T."/>
            <person name="Nakagawa S."/>
        </authorList>
    </citation>
    <scope>NUCLEOTIDE SEQUENCE [LARGE SCALE GENOMIC DNA]</scope>
    <source>
        <strain evidence="7 8">AC55</strain>
    </source>
</reference>
<evidence type="ECO:0000256" key="5">
    <source>
        <dbReference type="SAM" id="Phobius"/>
    </source>
</evidence>
<keyword evidence="3 5" id="KW-1133">Transmembrane helix</keyword>
<sequence length="323" mass="36286">MNFGRIEYLYVLVTVPLIAIIFYVQYILKEKFLKENGLKDVFKTYALDRRFFKKFFFLVSLTFLILSLASPRFGVALEKGERRGRDIFFLIDVSNSMNATDIKPSRLDATKQVIFNLLKKMNGDRVGVAVFAGSCQIICPLTDDYDAVSMFVDSIDTDMISKQGTNLGEAIEKVVKEGFPENDKGFRTIIVFSDGEDFGDSVESGVKVAKENNVIIFSVGIGSKEGAPIPVKDINGKVIGFKKDKDGKVVITKMNPETLVKIAKETDGEAFIVRSNLDIDPLIKNINKLQKKKFAEKGFVKLKDRYYYPLAVSVLFLIAFLVL</sequence>
<dbReference type="InterPro" id="IPR002035">
    <property type="entry name" value="VWF_A"/>
</dbReference>
<dbReference type="Pfam" id="PF13519">
    <property type="entry name" value="VWA_2"/>
    <property type="match status" value="1"/>
</dbReference>
<evidence type="ECO:0000256" key="1">
    <source>
        <dbReference type="ARBA" id="ARBA00022475"/>
    </source>
</evidence>
<feature type="transmembrane region" description="Helical" evidence="5">
    <location>
        <begin position="306"/>
        <end position="322"/>
    </location>
</feature>
<keyword evidence="8" id="KW-1185">Reference proteome</keyword>
<dbReference type="AlphaFoldDB" id="A0A7R6PLH1"/>
<gene>
    <name evidence="7" type="ORF">TTHT_0716</name>
</gene>
<dbReference type="Proteomes" id="UP000595564">
    <property type="component" value="Chromosome"/>
</dbReference>
<name>A0A7R6PLH1_9BACT</name>
<protein>
    <submittedName>
        <fullName evidence="7">Ca-activated chloride channel homolog</fullName>
    </submittedName>
</protein>
<evidence type="ECO:0000313" key="7">
    <source>
        <dbReference type="EMBL" id="BBB32287.1"/>
    </source>
</evidence>
<dbReference type="KEGG" id="thyd:TTHT_0716"/>
<dbReference type="PANTHER" id="PTHR22550">
    <property type="entry name" value="SPORE GERMINATION PROTEIN"/>
    <property type="match status" value="1"/>
</dbReference>
<feature type="transmembrane region" description="Helical" evidence="5">
    <location>
        <begin position="55"/>
        <end position="75"/>
    </location>
</feature>
<evidence type="ECO:0000256" key="3">
    <source>
        <dbReference type="ARBA" id="ARBA00022989"/>
    </source>
</evidence>
<dbReference type="RefSeq" id="WP_201328631.1">
    <property type="nucleotide sequence ID" value="NZ_AP017470.1"/>
</dbReference>
<dbReference type="EMBL" id="AP017470">
    <property type="protein sequence ID" value="BBB32287.1"/>
    <property type="molecule type" value="Genomic_DNA"/>
</dbReference>
<keyword evidence="4 5" id="KW-0472">Membrane</keyword>
<feature type="transmembrane region" description="Helical" evidence="5">
    <location>
        <begin position="7"/>
        <end position="28"/>
    </location>
</feature>
<dbReference type="SUPFAM" id="SSF53300">
    <property type="entry name" value="vWA-like"/>
    <property type="match status" value="1"/>
</dbReference>
<evidence type="ECO:0000256" key="2">
    <source>
        <dbReference type="ARBA" id="ARBA00022692"/>
    </source>
</evidence>
<evidence type="ECO:0000256" key="4">
    <source>
        <dbReference type="ARBA" id="ARBA00023136"/>
    </source>
</evidence>
<organism evidence="7 8">
    <name type="scientific">Thermotomaculum hydrothermale</name>
    <dbReference type="NCBI Taxonomy" id="981385"/>
    <lineage>
        <taxon>Bacteria</taxon>
        <taxon>Pseudomonadati</taxon>
        <taxon>Acidobacteriota</taxon>
        <taxon>Holophagae</taxon>
        <taxon>Thermotomaculales</taxon>
        <taxon>Thermotomaculaceae</taxon>
        <taxon>Thermotomaculum</taxon>
    </lineage>
</organism>
<proteinExistence type="predicted"/>
<evidence type="ECO:0000313" key="8">
    <source>
        <dbReference type="Proteomes" id="UP000595564"/>
    </source>
</evidence>